<proteinExistence type="predicted"/>
<feature type="transmembrane region" description="Helical" evidence="1">
    <location>
        <begin position="53"/>
        <end position="70"/>
    </location>
</feature>
<keyword evidence="1" id="KW-0812">Transmembrane</keyword>
<evidence type="ECO:0000313" key="2">
    <source>
        <dbReference type="EMBL" id="MBW8687515.1"/>
    </source>
</evidence>
<name>A0ABS7GK83_9BACT</name>
<gene>
    <name evidence="2" type="ORF">K1Y79_24475</name>
</gene>
<evidence type="ECO:0000256" key="1">
    <source>
        <dbReference type="SAM" id="Phobius"/>
    </source>
</evidence>
<dbReference type="RefSeq" id="WP_220252847.1">
    <property type="nucleotide sequence ID" value="NZ_JAICCF010000005.1"/>
</dbReference>
<reference evidence="2 3" key="1">
    <citation type="submission" date="2021-08" db="EMBL/GenBank/DDBJ databases">
        <title>The genome sequence of Chitinophaga sp. B61.</title>
        <authorList>
            <person name="Zhang X."/>
        </authorList>
    </citation>
    <scope>NUCLEOTIDE SEQUENCE [LARGE SCALE GENOMIC DNA]</scope>
    <source>
        <strain evidence="2 3">B61</strain>
    </source>
</reference>
<organism evidence="2 3">
    <name type="scientific">Chitinophaga rhizophila</name>
    <dbReference type="NCBI Taxonomy" id="2866212"/>
    <lineage>
        <taxon>Bacteria</taxon>
        <taxon>Pseudomonadati</taxon>
        <taxon>Bacteroidota</taxon>
        <taxon>Chitinophagia</taxon>
        <taxon>Chitinophagales</taxon>
        <taxon>Chitinophagaceae</taxon>
        <taxon>Chitinophaga</taxon>
    </lineage>
</organism>
<evidence type="ECO:0008006" key="4">
    <source>
        <dbReference type="Google" id="ProtNLM"/>
    </source>
</evidence>
<keyword evidence="1" id="KW-0472">Membrane</keyword>
<feature type="transmembrane region" description="Helical" evidence="1">
    <location>
        <begin position="5"/>
        <end position="22"/>
    </location>
</feature>
<dbReference type="Proteomes" id="UP000812961">
    <property type="component" value="Unassembled WGS sequence"/>
</dbReference>
<evidence type="ECO:0000313" key="3">
    <source>
        <dbReference type="Proteomes" id="UP000812961"/>
    </source>
</evidence>
<dbReference type="EMBL" id="JAICCF010000005">
    <property type="protein sequence ID" value="MBW8687515.1"/>
    <property type="molecule type" value="Genomic_DNA"/>
</dbReference>
<accession>A0ABS7GK83</accession>
<sequence>MKPKVYWGLAFLLIFVTFYILMPADIYLHIRVLTAITGSLLCFICLTQLLPKLRFISIPLSVLMAAWFYVRYSALEDAELKEYGEIVPATVLDVYSHHNAKSGASYKLFLAYYRKNGEIIREEMYVSPEEFAATGKGQQIRLIYSTKHPELKRLILK</sequence>
<keyword evidence="1" id="KW-1133">Transmembrane helix</keyword>
<keyword evidence="3" id="KW-1185">Reference proteome</keyword>
<feature type="transmembrane region" description="Helical" evidence="1">
    <location>
        <begin position="28"/>
        <end position="46"/>
    </location>
</feature>
<protein>
    <recommendedName>
        <fullName evidence="4">DUF3592 domain-containing protein</fullName>
    </recommendedName>
</protein>
<comment type="caution">
    <text evidence="2">The sequence shown here is derived from an EMBL/GenBank/DDBJ whole genome shotgun (WGS) entry which is preliminary data.</text>
</comment>